<feature type="chain" id="PRO_5003088183" evidence="2">
    <location>
        <begin position="22"/>
        <end position="256"/>
    </location>
</feature>
<evidence type="ECO:0000256" key="2">
    <source>
        <dbReference type="SAM" id="SignalP"/>
    </source>
</evidence>
<dbReference type="SUPFAM" id="SSF53474">
    <property type="entry name" value="alpha/beta-Hydrolases"/>
    <property type="match status" value="1"/>
</dbReference>
<dbReference type="EMBL" id="ADVG01000002">
    <property type="protein sequence ID" value="EFH86201.1"/>
    <property type="molecule type" value="Genomic_DNA"/>
</dbReference>
<sequence>MRKHHFHLRFIALLLLCLVLAACTSGGGSPQASNTPTPTATPPITPTPTTPTVTGQEVRFTTADHIKLAGMLYSKSGTTAIICSHELNSTKAIWQGIVPWFAARGFMVLAYDFRGNGESEGQRDNAQYSQDLLAAITFVKSQGAKKVILLGASMGGSVSLDAASQTKVAGVITLSAPLIGWIEEKKIPAITAPKLFINSQEDTYAQETQHMFDIAQQPKEIHIYPGSAHGTAIFGTENSRDLIDRIIAFTTKNAPQ</sequence>
<evidence type="ECO:0000313" key="4">
    <source>
        <dbReference type="EMBL" id="EFH86201.1"/>
    </source>
</evidence>
<dbReference type="PROSITE" id="PS51257">
    <property type="entry name" value="PROKAR_LIPOPROTEIN"/>
    <property type="match status" value="1"/>
</dbReference>
<dbReference type="InterPro" id="IPR051411">
    <property type="entry name" value="Polyketide_trans_af380"/>
</dbReference>
<evidence type="ECO:0000313" key="5">
    <source>
        <dbReference type="Proteomes" id="UP000004508"/>
    </source>
</evidence>
<comment type="caution">
    <text evidence="4">The sequence shown here is derived from an EMBL/GenBank/DDBJ whole genome shotgun (WGS) entry which is preliminary data.</text>
</comment>
<dbReference type="AlphaFoldDB" id="D6TKA1"/>
<dbReference type="Pfam" id="PF12146">
    <property type="entry name" value="Hydrolase_4"/>
    <property type="match status" value="1"/>
</dbReference>
<feature type="compositionally biased region" description="Pro residues" evidence="1">
    <location>
        <begin position="39"/>
        <end position="49"/>
    </location>
</feature>
<proteinExistence type="predicted"/>
<dbReference type="InterPro" id="IPR022742">
    <property type="entry name" value="Hydrolase_4"/>
</dbReference>
<feature type="signal peptide" evidence="2">
    <location>
        <begin position="1"/>
        <end position="21"/>
    </location>
</feature>
<dbReference type="Gene3D" id="3.40.50.1820">
    <property type="entry name" value="alpha/beta hydrolase"/>
    <property type="match status" value="1"/>
</dbReference>
<dbReference type="GO" id="GO:0016787">
    <property type="term" value="F:hydrolase activity"/>
    <property type="evidence" value="ECO:0007669"/>
    <property type="project" value="UniProtKB-KW"/>
</dbReference>
<name>D6TKA1_KTERA</name>
<protein>
    <submittedName>
        <fullName evidence="4">Alpha/beta hydrolase fold protein</fullName>
    </submittedName>
</protein>
<dbReference type="InParanoid" id="D6TKA1"/>
<accession>D6TKA1</accession>
<gene>
    <name evidence="4" type="ORF">Krac_7491</name>
</gene>
<keyword evidence="5" id="KW-1185">Reference proteome</keyword>
<organism evidence="4 5">
    <name type="scientific">Ktedonobacter racemifer DSM 44963</name>
    <dbReference type="NCBI Taxonomy" id="485913"/>
    <lineage>
        <taxon>Bacteria</taxon>
        <taxon>Bacillati</taxon>
        <taxon>Chloroflexota</taxon>
        <taxon>Ktedonobacteria</taxon>
        <taxon>Ktedonobacterales</taxon>
        <taxon>Ktedonobacteraceae</taxon>
        <taxon>Ktedonobacter</taxon>
    </lineage>
</organism>
<dbReference type="Proteomes" id="UP000004508">
    <property type="component" value="Unassembled WGS sequence"/>
</dbReference>
<feature type="region of interest" description="Disordered" evidence="1">
    <location>
        <begin position="28"/>
        <end position="54"/>
    </location>
</feature>
<keyword evidence="2" id="KW-0732">Signal</keyword>
<dbReference type="InterPro" id="IPR029058">
    <property type="entry name" value="AB_hydrolase_fold"/>
</dbReference>
<evidence type="ECO:0000256" key="1">
    <source>
        <dbReference type="SAM" id="MobiDB-lite"/>
    </source>
</evidence>
<reference evidence="4 5" key="1">
    <citation type="journal article" date="2011" name="Stand. Genomic Sci.">
        <title>Non-contiguous finished genome sequence and contextual data of the filamentous soil bacterium Ktedonobacter racemifer type strain (SOSP1-21).</title>
        <authorList>
            <person name="Chang Y.J."/>
            <person name="Land M."/>
            <person name="Hauser L."/>
            <person name="Chertkov O."/>
            <person name="Del Rio T.G."/>
            <person name="Nolan M."/>
            <person name="Copeland A."/>
            <person name="Tice H."/>
            <person name="Cheng J.F."/>
            <person name="Lucas S."/>
            <person name="Han C."/>
            <person name="Goodwin L."/>
            <person name="Pitluck S."/>
            <person name="Ivanova N."/>
            <person name="Ovchinikova G."/>
            <person name="Pati A."/>
            <person name="Chen A."/>
            <person name="Palaniappan K."/>
            <person name="Mavromatis K."/>
            <person name="Liolios K."/>
            <person name="Brettin T."/>
            <person name="Fiebig A."/>
            <person name="Rohde M."/>
            <person name="Abt B."/>
            <person name="Goker M."/>
            <person name="Detter J.C."/>
            <person name="Woyke T."/>
            <person name="Bristow J."/>
            <person name="Eisen J.A."/>
            <person name="Markowitz V."/>
            <person name="Hugenholtz P."/>
            <person name="Kyrpides N.C."/>
            <person name="Klenk H.P."/>
            <person name="Lapidus A."/>
        </authorList>
    </citation>
    <scope>NUCLEOTIDE SEQUENCE [LARGE SCALE GENOMIC DNA]</scope>
    <source>
        <strain evidence="5">DSM 44963</strain>
    </source>
</reference>
<dbReference type="OrthoDB" id="9776685at2"/>
<dbReference type="PANTHER" id="PTHR47751:SF2">
    <property type="entry name" value="DLTD N-TERMINAL DOMAIN PROTEIN (AFU_ORTHOLOGUE AFUA_8G00380)-RELATED"/>
    <property type="match status" value="1"/>
</dbReference>
<dbReference type="PANTHER" id="PTHR47751">
    <property type="entry name" value="SUPERFAMILY HYDROLASE, PUTATIVE (AFU_ORTHOLOGUE AFUA_2G16580)-RELATED"/>
    <property type="match status" value="1"/>
</dbReference>
<keyword evidence="4" id="KW-0378">Hydrolase</keyword>
<evidence type="ECO:0000259" key="3">
    <source>
        <dbReference type="Pfam" id="PF12146"/>
    </source>
</evidence>
<dbReference type="RefSeq" id="WP_007910311.1">
    <property type="nucleotide sequence ID" value="NZ_ADVG01000002.1"/>
</dbReference>
<dbReference type="eggNOG" id="COG1073">
    <property type="taxonomic scope" value="Bacteria"/>
</dbReference>
<feature type="domain" description="Serine aminopeptidase S33" evidence="3">
    <location>
        <begin position="80"/>
        <end position="181"/>
    </location>
</feature>